<dbReference type="AlphaFoldDB" id="C9RBR9"/>
<dbReference type="InterPro" id="IPR000825">
    <property type="entry name" value="SUF_FeS_clus_asmbl_SufBD_core"/>
</dbReference>
<comment type="similarity">
    <text evidence="1">Belongs to the iron-sulfur cluster assembly SufBD family.</text>
</comment>
<evidence type="ECO:0000313" key="4">
    <source>
        <dbReference type="Proteomes" id="UP000002620"/>
    </source>
</evidence>
<gene>
    <name evidence="3" type="ordered locus">Adeg_0548</name>
</gene>
<organism evidence="3 4">
    <name type="scientific">Ammonifex degensii (strain DSM 10501 / KC4)</name>
    <dbReference type="NCBI Taxonomy" id="429009"/>
    <lineage>
        <taxon>Bacteria</taxon>
        <taxon>Bacillati</taxon>
        <taxon>Bacillota</taxon>
        <taxon>Clostridia</taxon>
        <taxon>Thermoanaerobacterales</taxon>
        <taxon>Thermoanaerobacteraceae</taxon>
        <taxon>Ammonifex</taxon>
    </lineage>
</organism>
<dbReference type="KEGG" id="adg:Adeg_0548"/>
<accession>C9RBR9</accession>
<protein>
    <submittedName>
        <fullName evidence="3">SufBD protein</fullName>
    </submittedName>
</protein>
<evidence type="ECO:0000256" key="1">
    <source>
        <dbReference type="ARBA" id="ARBA00043967"/>
    </source>
</evidence>
<dbReference type="InterPro" id="IPR037284">
    <property type="entry name" value="SUF_FeS_clus_asmbl_SufBD_sf"/>
</dbReference>
<dbReference type="EMBL" id="CP001785">
    <property type="protein sequence ID" value="ACX51696.1"/>
    <property type="molecule type" value="Genomic_DNA"/>
</dbReference>
<proteinExistence type="inferred from homology"/>
<dbReference type="STRING" id="429009.Adeg_0548"/>
<evidence type="ECO:0000259" key="2">
    <source>
        <dbReference type="Pfam" id="PF01458"/>
    </source>
</evidence>
<evidence type="ECO:0000313" key="3">
    <source>
        <dbReference type="EMBL" id="ACX51696.1"/>
    </source>
</evidence>
<dbReference type="PANTHER" id="PTHR30508:SF1">
    <property type="entry name" value="UPF0051 PROTEIN ABCI8, CHLOROPLASTIC-RELATED"/>
    <property type="match status" value="1"/>
</dbReference>
<dbReference type="PANTHER" id="PTHR30508">
    <property type="entry name" value="FES CLUSTER ASSEMBLY PROTEIN SUF"/>
    <property type="match status" value="1"/>
</dbReference>
<sequence>MSKELTSSLDLSSLPPEEKECLLRVGIELSGEGRGGTYLQFDQEVLQYQSRQEGLEVLSLQQARRLYPWVEEYLGRLLPEARPEDPEARGYFVRVLPGVEVRYPVQSSLFIAREGTRQEVHNLVIVEEGASLSLIAGCASGACVRHGQHIGITETFIKRGGKLTFTMIHRWGEEVESTPQGAVWVEEGGTYIYNYICLSGAKKLVTNPSTYLAGAGAVVRSQSILLAPPGTSMDVGSRVYLQAPDTKAELISRAITTGGEIISRGLLVGEVAGVRGHLECHGLMLTPQGRILAVPELEARTANVELSHEAAVGKVAEEAVEYLMARGLDEEEALAVIVRGFLNVRIEGLPPALQEEIDRIIKVSAAGV</sequence>
<dbReference type="GO" id="GO:0016226">
    <property type="term" value="P:iron-sulfur cluster assembly"/>
    <property type="evidence" value="ECO:0007669"/>
    <property type="project" value="InterPro"/>
</dbReference>
<dbReference type="Pfam" id="PF01458">
    <property type="entry name" value="SUFBD_core"/>
    <property type="match status" value="1"/>
</dbReference>
<dbReference type="OrthoDB" id="9803529at2"/>
<reference evidence="3 4" key="1">
    <citation type="submission" date="2009-10" db="EMBL/GenBank/DDBJ databases">
        <title>Complete sequence of chromosome of Ammonifex degensii KC4.</title>
        <authorList>
            <consortium name="US DOE Joint Genome Institute"/>
            <person name="Kerfeld C."/>
            <person name="Goodner B."/>
            <person name="Huber H."/>
            <person name="Stetter K."/>
            <person name="Lucas S."/>
            <person name="Copeland A."/>
            <person name="Lapidus A."/>
            <person name="Glavina del Rio T."/>
            <person name="Dalin E."/>
            <person name="Tice H."/>
            <person name="Bruce D."/>
            <person name="Goodwin L."/>
            <person name="Pitluck S."/>
            <person name="Saunders E."/>
            <person name="Brettin T."/>
            <person name="Detter J.C."/>
            <person name="Han C."/>
            <person name="Larimer F."/>
            <person name="Land M."/>
            <person name="Hauser L."/>
            <person name="Kyrpides N."/>
            <person name="Ovchinnikova G."/>
            <person name="Richardson P."/>
        </authorList>
    </citation>
    <scope>NUCLEOTIDE SEQUENCE [LARGE SCALE GENOMIC DNA]</scope>
    <source>
        <strain evidence="4">DSM 10501 / KC4</strain>
    </source>
</reference>
<dbReference type="InterPro" id="IPR055346">
    <property type="entry name" value="Fe-S_cluster_assembly_SufBD"/>
</dbReference>
<dbReference type="RefSeq" id="WP_015738574.1">
    <property type="nucleotide sequence ID" value="NC_013385.1"/>
</dbReference>
<keyword evidence="4" id="KW-1185">Reference proteome</keyword>
<name>C9RBR9_AMMDK</name>
<dbReference type="Proteomes" id="UP000002620">
    <property type="component" value="Chromosome"/>
</dbReference>
<dbReference type="HOGENOM" id="CLU_026231_0_1_9"/>
<feature type="domain" description="SUF system FeS cluster assembly SufBD core" evidence="2">
    <location>
        <begin position="114"/>
        <end position="341"/>
    </location>
</feature>
<dbReference type="eggNOG" id="COG0719">
    <property type="taxonomic scope" value="Bacteria"/>
</dbReference>
<dbReference type="SUPFAM" id="SSF101960">
    <property type="entry name" value="Stabilizer of iron transporter SufD"/>
    <property type="match status" value="1"/>
</dbReference>